<feature type="signal peptide" evidence="2">
    <location>
        <begin position="1"/>
        <end position="24"/>
    </location>
</feature>
<feature type="region of interest" description="Disordered" evidence="1">
    <location>
        <begin position="566"/>
        <end position="615"/>
    </location>
</feature>
<name>B7S3M9_PHATC</name>
<reference evidence="4" key="2">
    <citation type="submission" date="2008-08" db="EMBL/GenBank/DDBJ databases">
        <authorList>
            <consortium name="Diatom Consortium"/>
            <person name="Grigoriev I."/>
            <person name="Grimwood J."/>
            <person name="Kuo A."/>
            <person name="Otillar R.P."/>
            <person name="Salamov A."/>
            <person name="Detter J.C."/>
            <person name="Lindquist E."/>
            <person name="Shapiro H."/>
            <person name="Lucas S."/>
            <person name="Glavina del Rio T."/>
            <person name="Pitluck S."/>
            <person name="Rokhsar D."/>
            <person name="Bowler C."/>
        </authorList>
    </citation>
    <scope>GENOME REANNOTATION</scope>
    <source>
        <strain evidence="4">CCAP 1055/1</strain>
    </source>
</reference>
<dbReference type="GeneID" id="7205160"/>
<gene>
    <name evidence="3" type="ORF">PHATRDRAFT_bd1568</name>
</gene>
<dbReference type="eggNOG" id="ENOG502RXZW">
    <property type="taxonomic scope" value="Eukaryota"/>
</dbReference>
<evidence type="ECO:0000313" key="4">
    <source>
        <dbReference type="Proteomes" id="UP000000759"/>
    </source>
</evidence>
<dbReference type="PaxDb" id="2850-Phatrdraft1568"/>
<dbReference type="AlphaFoldDB" id="B7S3M9"/>
<protein>
    <submittedName>
        <fullName evidence="3">Uncharacterized protein</fullName>
    </submittedName>
</protein>
<evidence type="ECO:0000313" key="3">
    <source>
        <dbReference type="EMBL" id="EEC42845.1"/>
    </source>
</evidence>
<organism evidence="3 4">
    <name type="scientific">Phaeodactylum tricornutum (strain CCAP 1055/1)</name>
    <dbReference type="NCBI Taxonomy" id="556484"/>
    <lineage>
        <taxon>Eukaryota</taxon>
        <taxon>Sar</taxon>
        <taxon>Stramenopiles</taxon>
        <taxon>Ochrophyta</taxon>
        <taxon>Bacillariophyta</taxon>
        <taxon>Bacillariophyceae</taxon>
        <taxon>Bacillariophycidae</taxon>
        <taxon>Naviculales</taxon>
        <taxon>Phaeodactylaceae</taxon>
        <taxon>Phaeodactylum</taxon>
    </lineage>
</organism>
<sequence length="615" mass="68868">MWKKLFQQWLLVVAITRNMASAFAFQPQHRRRSESHHLRTGSVQQKRPSSFVGSHAPYTSSRTTLKGIVNPDSFFTDDEWHPHDPAFTTPQLLAGVWDQIAHAGTMSKGETNTVIYPQIQDKFTPRYLNLLMGHLDFCKDVCDHFGISTALVPYQKDGKIVGFTVKSFRNSESKEDEYEFGYDPFWDDGTDFDNLYAGVDDDDMAKDPYPAIEVVVPDDDEDIIDITKAWVGKMMTDMGLCPFTAGPEQAGLPMGNVHYEVDRSTGVEEMYAKYWHEVVRVEQNKEKDISTTLLIVPEFMRDNVELFESFSNTLTQPLTALDVEDLLQLVFFHPQWVFRDGNARAGEAQAGNYARRSPWPMINILRTSQVRAAQKGIPTGLVYKQNEKTLSSLGVDQLETMLRLRDWSGIADFKVNRREYDALKIAQDYQRTGKLSEEDMSLASDCTPAANKIDRSQVEQGNLVNVLLQALEKRLGKSEGGVISPLSGPETSATAMAGDVLIEELDRIASRGTTPIANVEEIVLSKTEPIQLEEDQVVRQDTEQEGVPKEVELARKKRTEAARRAMLDDIDEEPSASGREAIGGDPLTDALFGRGGIPDVADDDELKGVDPSSLF</sequence>
<dbReference type="KEGG" id="pti:PHATRDRAFT_bd1568"/>
<dbReference type="Proteomes" id="UP000000759">
    <property type="component" value="Unassembled WGS sequence"/>
</dbReference>
<dbReference type="EMBL" id="DS999261">
    <property type="protein sequence ID" value="EEC42845.1"/>
    <property type="molecule type" value="Genomic_DNA"/>
</dbReference>
<evidence type="ECO:0000256" key="1">
    <source>
        <dbReference type="SAM" id="MobiDB-lite"/>
    </source>
</evidence>
<dbReference type="RefSeq" id="XP_002176165.1">
    <property type="nucleotide sequence ID" value="XM_002176129.1"/>
</dbReference>
<feature type="compositionally biased region" description="Polar residues" evidence="1">
    <location>
        <begin position="41"/>
        <end position="58"/>
    </location>
</feature>
<dbReference type="InParanoid" id="B7S3M9"/>
<keyword evidence="2" id="KW-0732">Signal</keyword>
<dbReference type="Pfam" id="PF07209">
    <property type="entry name" value="DUF1415"/>
    <property type="match status" value="1"/>
</dbReference>
<feature type="region of interest" description="Disordered" evidence="1">
    <location>
        <begin position="26"/>
        <end position="58"/>
    </location>
</feature>
<proteinExistence type="predicted"/>
<keyword evidence="4" id="KW-1185">Reference proteome</keyword>
<accession>B7S3M9</accession>
<reference evidence="3 4" key="1">
    <citation type="journal article" date="2008" name="Nature">
        <title>The Phaeodactylum genome reveals the evolutionary history of diatom genomes.</title>
        <authorList>
            <person name="Bowler C."/>
            <person name="Allen A.E."/>
            <person name="Badger J.H."/>
            <person name="Grimwood J."/>
            <person name="Jabbari K."/>
            <person name="Kuo A."/>
            <person name="Maheswari U."/>
            <person name="Martens C."/>
            <person name="Maumus F."/>
            <person name="Otillar R.P."/>
            <person name="Rayko E."/>
            <person name="Salamov A."/>
            <person name="Vandepoele K."/>
            <person name="Beszteri B."/>
            <person name="Gruber A."/>
            <person name="Heijde M."/>
            <person name="Katinka M."/>
            <person name="Mock T."/>
            <person name="Valentin K."/>
            <person name="Verret F."/>
            <person name="Berges J.A."/>
            <person name="Brownlee C."/>
            <person name="Cadoret J.P."/>
            <person name="Chiovitti A."/>
            <person name="Choi C.J."/>
            <person name="Coesel S."/>
            <person name="De Martino A."/>
            <person name="Detter J.C."/>
            <person name="Durkin C."/>
            <person name="Falciatore A."/>
            <person name="Fournet J."/>
            <person name="Haruta M."/>
            <person name="Huysman M.J."/>
            <person name="Jenkins B.D."/>
            <person name="Jiroutova K."/>
            <person name="Jorgensen R.E."/>
            <person name="Joubert Y."/>
            <person name="Kaplan A."/>
            <person name="Kroger N."/>
            <person name="Kroth P.G."/>
            <person name="La Roche J."/>
            <person name="Lindquist E."/>
            <person name="Lommer M."/>
            <person name="Martin-Jezequel V."/>
            <person name="Lopez P.J."/>
            <person name="Lucas S."/>
            <person name="Mangogna M."/>
            <person name="McGinnis K."/>
            <person name="Medlin L.K."/>
            <person name="Montsant A."/>
            <person name="Oudot-Le Secq M.P."/>
            <person name="Napoli C."/>
            <person name="Obornik M."/>
            <person name="Parker M.S."/>
            <person name="Petit J.L."/>
            <person name="Porcel B.M."/>
            <person name="Poulsen N."/>
            <person name="Robison M."/>
            <person name="Rychlewski L."/>
            <person name="Rynearson T.A."/>
            <person name="Schmutz J."/>
            <person name="Shapiro H."/>
            <person name="Siaut M."/>
            <person name="Stanley M."/>
            <person name="Sussman M.R."/>
            <person name="Taylor A.R."/>
            <person name="Vardi A."/>
            <person name="von Dassow P."/>
            <person name="Vyverman W."/>
            <person name="Willis A."/>
            <person name="Wyrwicz L.S."/>
            <person name="Rokhsar D.S."/>
            <person name="Weissenbach J."/>
            <person name="Armbrust E.V."/>
            <person name="Green B.R."/>
            <person name="Van de Peer Y."/>
            <person name="Grigoriev I.V."/>
        </authorList>
    </citation>
    <scope>NUCLEOTIDE SEQUENCE [LARGE SCALE GENOMIC DNA]</scope>
    <source>
        <strain evidence="3 4">CCAP 1055/1</strain>
    </source>
</reference>
<evidence type="ECO:0000256" key="2">
    <source>
        <dbReference type="SAM" id="SignalP"/>
    </source>
</evidence>
<dbReference type="HOGENOM" id="CLU_444462_0_0_1"/>
<feature type="chain" id="PRO_5002863359" evidence="2">
    <location>
        <begin position="25"/>
        <end position="615"/>
    </location>
</feature>
<dbReference type="OrthoDB" id="5376at2759"/>
<dbReference type="InterPro" id="IPR009858">
    <property type="entry name" value="DUF1415"/>
</dbReference>